<keyword evidence="5" id="KW-1185">Reference proteome</keyword>
<keyword evidence="1" id="KW-0175">Coiled coil</keyword>
<feature type="coiled-coil region" evidence="1">
    <location>
        <begin position="222"/>
        <end position="274"/>
    </location>
</feature>
<keyword evidence="3" id="KW-0472">Membrane</keyword>
<dbReference type="PANTHER" id="PTHR14136:SF17">
    <property type="entry name" value="BTB_POZ DOMAIN-CONTAINING PROTEIN KCTD9"/>
    <property type="match status" value="1"/>
</dbReference>
<dbReference type="RefSeq" id="WP_185660360.1">
    <property type="nucleotide sequence ID" value="NZ_CAWPOO010000012.1"/>
</dbReference>
<accession>A0A7X1B6F7</accession>
<keyword evidence="3" id="KW-1133">Transmembrane helix</keyword>
<feature type="region of interest" description="Disordered" evidence="2">
    <location>
        <begin position="608"/>
        <end position="631"/>
    </location>
</feature>
<feature type="transmembrane region" description="Helical" evidence="3">
    <location>
        <begin position="96"/>
        <end position="121"/>
    </location>
</feature>
<dbReference type="EMBL" id="JACHVC010000012">
    <property type="protein sequence ID" value="MBC2606490.1"/>
    <property type="molecule type" value="Genomic_DNA"/>
</dbReference>
<evidence type="ECO:0000256" key="3">
    <source>
        <dbReference type="SAM" id="Phobius"/>
    </source>
</evidence>
<dbReference type="PANTHER" id="PTHR14136">
    <property type="entry name" value="BTB_POZ DOMAIN-CONTAINING PROTEIN KCTD9"/>
    <property type="match status" value="1"/>
</dbReference>
<feature type="transmembrane region" description="Helical" evidence="3">
    <location>
        <begin position="164"/>
        <end position="183"/>
    </location>
</feature>
<feature type="transmembrane region" description="Helical" evidence="3">
    <location>
        <begin position="69"/>
        <end position="90"/>
    </location>
</feature>
<feature type="region of interest" description="Disordered" evidence="2">
    <location>
        <begin position="1"/>
        <end position="23"/>
    </location>
</feature>
<evidence type="ECO:0000313" key="4">
    <source>
        <dbReference type="EMBL" id="MBC2606490.1"/>
    </source>
</evidence>
<feature type="transmembrane region" description="Helical" evidence="3">
    <location>
        <begin position="195"/>
        <end position="218"/>
    </location>
</feature>
<dbReference type="InterPro" id="IPR001646">
    <property type="entry name" value="5peptide_repeat"/>
</dbReference>
<reference evidence="4 5" key="1">
    <citation type="submission" date="2020-07" db="EMBL/GenBank/DDBJ databases">
        <authorList>
            <person name="Feng X."/>
        </authorList>
    </citation>
    <scope>NUCLEOTIDE SEQUENCE [LARGE SCALE GENOMIC DNA]</scope>
    <source>
        <strain evidence="4 5">JCM23202</strain>
    </source>
</reference>
<evidence type="ECO:0000256" key="2">
    <source>
        <dbReference type="SAM" id="MobiDB-lite"/>
    </source>
</evidence>
<evidence type="ECO:0000256" key="1">
    <source>
        <dbReference type="SAM" id="Coils"/>
    </source>
</evidence>
<dbReference type="Proteomes" id="UP000526501">
    <property type="component" value="Unassembled WGS sequence"/>
</dbReference>
<keyword evidence="3" id="KW-0812">Transmembrane</keyword>
<organism evidence="4 5">
    <name type="scientific">Pelagicoccus albus</name>
    <dbReference type="NCBI Taxonomy" id="415222"/>
    <lineage>
        <taxon>Bacteria</taxon>
        <taxon>Pseudomonadati</taxon>
        <taxon>Verrucomicrobiota</taxon>
        <taxon>Opitutia</taxon>
        <taxon>Puniceicoccales</taxon>
        <taxon>Pelagicoccaceae</taxon>
        <taxon>Pelagicoccus</taxon>
    </lineage>
</organism>
<proteinExistence type="predicted"/>
<protein>
    <submittedName>
        <fullName evidence="4">Pentapeptide repeat-containing protein</fullName>
    </submittedName>
</protein>
<name>A0A7X1B6F7_9BACT</name>
<dbReference type="Gene3D" id="2.160.20.80">
    <property type="entry name" value="E3 ubiquitin-protein ligase SopA"/>
    <property type="match status" value="6"/>
</dbReference>
<dbReference type="InterPro" id="IPR051082">
    <property type="entry name" value="Pentapeptide-BTB/POZ_domain"/>
</dbReference>
<comment type="caution">
    <text evidence="4">The sequence shown here is derived from an EMBL/GenBank/DDBJ whole genome shotgun (WGS) entry which is preliminary data.</text>
</comment>
<dbReference type="Pfam" id="PF00805">
    <property type="entry name" value="Pentapeptide"/>
    <property type="match status" value="9"/>
</dbReference>
<feature type="transmembrane region" description="Helical" evidence="3">
    <location>
        <begin position="133"/>
        <end position="158"/>
    </location>
</feature>
<gene>
    <name evidence="4" type="ORF">H5P27_10600</name>
</gene>
<feature type="compositionally biased region" description="Pro residues" evidence="2">
    <location>
        <begin position="8"/>
        <end position="19"/>
    </location>
</feature>
<dbReference type="AlphaFoldDB" id="A0A7X1B6F7"/>
<evidence type="ECO:0000313" key="5">
    <source>
        <dbReference type="Proteomes" id="UP000526501"/>
    </source>
</evidence>
<sequence>MPESEDPSTPPSPSEPSPASPDSFDANVALKSFISYLTDPKSFLGVMSETAKDSKSFFAEKKDGTVNQALGFFLCTVTYSVAFACLGQLLQLQFLGFIVAFPLAIFGAAIGLAIGTALIWAIAKFLGKGEGSFADAAMLVMTLWWTGLIANIPIFVFLPAFLQALFSIAAIVLFAYLIIPAISERFKTQATTHGPAIWGLCALACILSITGAMVGGAADKTATSVEGALAEAETAYEEAMRNASEMEQQMLQQIQQEQEQERLALAAAEKAENERLAAAQAAATVSPEKQVKTVIAELKSLGDAEVPRELKQAFRKLDGHLAGADFSDMKVKGLDLRMLDLTGANFEGAVLDGWTFHGIGNTPSSKLDGANFKGATFKNVNMAGVSANGADFSDAKLVGLERFKTVVNLQDAQLQGADFSDISYSGDPGAKSFNFGNAHLEGAEFEDAVIPNSAFNKARLKGASFKGADLRGIVLRGADIRDANFSKADLTDMQIGEQWKLGGQYTPFRQDMSQTEGANFSGAKLNGVNFKARNFRFCDFTGASLVNADLEAGNFVGSDFSKADLTNAILKRANFAAVDFSGAKFRNNDWEHAHIAGATVEDLEDYNPTNLPQLPEGSKLPRLGSGKKSELTDSMVDGSKTNWVGADLGGISFERLRIDKMDFTGANLEGANFNYAELGRCNFSMAKLNGATFAFARIFQCNFNEAEMLEANFYGAAFADNTFVKAKLDEADFSYTGRAEYSTSNVMNFTGASLVKASFENAQLSYVAPETIKRASTSDSMMNIKKIGYGASSGYVKFDDANLTGANLRGAQLDEVGLARANLTDVDGRGSNIGSFYATWDTTWKGADFSNSNLAWGQIWHQGAKREDGRSDFAEAKVTGSNLFRFAATPGTYLGPVDFSDCNLATNPWGTLEEDIDRYGGTALNLLNLEGAKFENADLRNCSFSNSYLVGASFEDADMRYADFSVGNSVQASSGLENNLKDWSERYKNINFSGANLAGAELSTGDFSGSNFSGVDATGANIRHAAGGDYQPMNYVYGVPKSL</sequence>
<dbReference type="SUPFAM" id="SSF141571">
    <property type="entry name" value="Pentapeptide repeat-like"/>
    <property type="match status" value="3"/>
</dbReference>